<evidence type="ECO:0000313" key="16">
    <source>
        <dbReference type="Proteomes" id="UP000563853"/>
    </source>
</evidence>
<evidence type="ECO:0000256" key="7">
    <source>
        <dbReference type="ARBA" id="ARBA00022683"/>
    </source>
</evidence>
<organism evidence="15 16">
    <name type="scientific">Ligilactobacillus agilis</name>
    <dbReference type="NCBI Taxonomy" id="1601"/>
    <lineage>
        <taxon>Bacteria</taxon>
        <taxon>Bacillati</taxon>
        <taxon>Bacillota</taxon>
        <taxon>Bacilli</taxon>
        <taxon>Lactobacillales</taxon>
        <taxon>Lactobacillaceae</taxon>
        <taxon>Ligilactobacillus</taxon>
    </lineage>
</organism>
<dbReference type="PANTHER" id="PTHR45008">
    <property type="entry name" value="PTS SYSTEM GLUCOSE-SPECIFIC EIIA COMPONENT"/>
    <property type="match status" value="1"/>
</dbReference>
<feature type="transmembrane region" description="Helical" evidence="12">
    <location>
        <begin position="106"/>
        <end position="128"/>
    </location>
</feature>
<evidence type="ECO:0000259" key="13">
    <source>
        <dbReference type="PROSITE" id="PS51093"/>
    </source>
</evidence>
<dbReference type="PROSITE" id="PS51103">
    <property type="entry name" value="PTS_EIIC_TYPE_1"/>
    <property type="match status" value="1"/>
</dbReference>
<keyword evidence="10 12" id="KW-1133">Transmembrane helix</keyword>
<evidence type="ECO:0000313" key="15">
    <source>
        <dbReference type="EMBL" id="NME43076.1"/>
    </source>
</evidence>
<dbReference type="SUPFAM" id="SSF51261">
    <property type="entry name" value="Duplicated hybrid motif"/>
    <property type="match status" value="1"/>
</dbReference>
<evidence type="ECO:0000256" key="9">
    <source>
        <dbReference type="ARBA" id="ARBA00022777"/>
    </source>
</evidence>
<proteinExistence type="predicted"/>
<feature type="transmembrane region" description="Helical" evidence="12">
    <location>
        <begin position="6"/>
        <end position="31"/>
    </location>
</feature>
<comment type="subcellular location">
    <subcellularLocation>
        <location evidence="2">Cell membrane</location>
        <topology evidence="2">Multi-pass membrane protein</topology>
    </subcellularLocation>
    <subcellularLocation>
        <location evidence="1">Cytoplasm</location>
    </subcellularLocation>
</comment>
<dbReference type="Proteomes" id="UP000563853">
    <property type="component" value="Unassembled WGS sequence"/>
</dbReference>
<dbReference type="PANTHER" id="PTHR45008:SF1">
    <property type="entry name" value="PTS SYSTEM GLUCOSE-SPECIFIC EIIA COMPONENT"/>
    <property type="match status" value="1"/>
</dbReference>
<dbReference type="EMBL" id="JABAFP010000053">
    <property type="protein sequence ID" value="NME43076.1"/>
    <property type="molecule type" value="Genomic_DNA"/>
</dbReference>
<feature type="transmembrane region" description="Helical" evidence="12">
    <location>
        <begin position="77"/>
        <end position="100"/>
    </location>
</feature>
<keyword evidence="4" id="KW-1003">Cell membrane</keyword>
<dbReference type="GO" id="GO:0008982">
    <property type="term" value="F:protein-N(PI)-phosphohistidine-sugar phosphotransferase activity"/>
    <property type="evidence" value="ECO:0007669"/>
    <property type="project" value="InterPro"/>
</dbReference>
<dbReference type="GO" id="GO:0005737">
    <property type="term" value="C:cytoplasm"/>
    <property type="evidence" value="ECO:0007669"/>
    <property type="project" value="UniProtKB-SubCell"/>
</dbReference>
<keyword evidence="8 12" id="KW-0812">Transmembrane</keyword>
<protein>
    <submittedName>
        <fullName evidence="15">PTS transporter subunit EIIC</fullName>
    </submittedName>
</protein>
<evidence type="ECO:0000256" key="8">
    <source>
        <dbReference type="ARBA" id="ARBA00022692"/>
    </source>
</evidence>
<keyword evidence="9" id="KW-0418">Kinase</keyword>
<gene>
    <name evidence="15" type="ORF">HF863_09945</name>
</gene>
<dbReference type="InterPro" id="IPR013013">
    <property type="entry name" value="PTS_EIIC_1"/>
</dbReference>
<dbReference type="GO" id="GO:0016301">
    <property type="term" value="F:kinase activity"/>
    <property type="evidence" value="ECO:0007669"/>
    <property type="project" value="UniProtKB-KW"/>
</dbReference>
<feature type="domain" description="PTS EIIC type-1" evidence="14">
    <location>
        <begin position="1"/>
        <end position="186"/>
    </location>
</feature>
<dbReference type="InterPro" id="IPR003352">
    <property type="entry name" value="PTS_EIIC"/>
</dbReference>
<evidence type="ECO:0000256" key="4">
    <source>
        <dbReference type="ARBA" id="ARBA00022475"/>
    </source>
</evidence>
<dbReference type="GO" id="GO:0009401">
    <property type="term" value="P:phosphoenolpyruvate-dependent sugar phosphotransferase system"/>
    <property type="evidence" value="ECO:0007669"/>
    <property type="project" value="UniProtKB-KW"/>
</dbReference>
<dbReference type="PROSITE" id="PS51093">
    <property type="entry name" value="PTS_EIIA_TYPE_1"/>
    <property type="match status" value="1"/>
</dbReference>
<keyword evidence="6" id="KW-0808">Transferase</keyword>
<evidence type="ECO:0000256" key="11">
    <source>
        <dbReference type="ARBA" id="ARBA00023136"/>
    </source>
</evidence>
<evidence type="ECO:0000259" key="14">
    <source>
        <dbReference type="PROSITE" id="PS51103"/>
    </source>
</evidence>
<dbReference type="InterPro" id="IPR050890">
    <property type="entry name" value="PTS_EIIA_component"/>
</dbReference>
<evidence type="ECO:0000256" key="10">
    <source>
        <dbReference type="ARBA" id="ARBA00022989"/>
    </source>
</evidence>
<keyword evidence="3" id="KW-0813">Transport</keyword>
<dbReference type="Pfam" id="PF00358">
    <property type="entry name" value="PTS_EIIA_1"/>
    <property type="match status" value="1"/>
</dbReference>
<keyword evidence="5" id="KW-0762">Sugar transport</keyword>
<sequence>MWINHYAGWTIPLIVGALSPVLVMTGMHYALISVAINNLAKVGWENIVGPGMLVSNIAQGGAALAVSMRTKNSNLKALGISTGISAVLGITEPALYGINLRYRRPLISAMVGGGLGGLFLGIMSVRRFQQVPPGLLSLPSFIGKDFTNLWWAIIGVIIAFVSAFVIQFIWGLPADEAPQDDIKKATSSEIKLIKAPLAGEVEALANVDDVVFSQGMLGKGVAIFPDDGKVYAPFSGEIRVFSSDTKHAIGLSGDNGVELLIHCGLDTVNLNGQGFTAHIKQGQRVNAGELLLELDKQVITQAGYDPITMVVVTNYNDYNEVKTVAQEQVTKLDDLLEIS</sequence>
<evidence type="ECO:0000256" key="5">
    <source>
        <dbReference type="ARBA" id="ARBA00022597"/>
    </source>
</evidence>
<dbReference type="InterPro" id="IPR001127">
    <property type="entry name" value="PTS_EIIA_1_perm"/>
</dbReference>
<evidence type="ECO:0000256" key="12">
    <source>
        <dbReference type="SAM" id="Phobius"/>
    </source>
</evidence>
<dbReference type="GO" id="GO:0005886">
    <property type="term" value="C:plasma membrane"/>
    <property type="evidence" value="ECO:0007669"/>
    <property type="project" value="UniProtKB-SubCell"/>
</dbReference>
<keyword evidence="11 12" id="KW-0472">Membrane</keyword>
<keyword evidence="7" id="KW-0598">Phosphotransferase system</keyword>
<evidence type="ECO:0000256" key="3">
    <source>
        <dbReference type="ARBA" id="ARBA00022448"/>
    </source>
</evidence>
<name>A0A848CF04_9LACO</name>
<dbReference type="Gene3D" id="2.70.70.10">
    <property type="entry name" value="Glucose Permease (Domain IIA)"/>
    <property type="match status" value="1"/>
</dbReference>
<dbReference type="NCBIfam" id="TIGR00830">
    <property type="entry name" value="PTBA"/>
    <property type="match status" value="1"/>
</dbReference>
<feature type="domain" description="PTS EIIA type-1" evidence="13">
    <location>
        <begin position="209"/>
        <end position="314"/>
    </location>
</feature>
<accession>A0A848CF04</accession>
<dbReference type="AlphaFoldDB" id="A0A848CF04"/>
<comment type="caution">
    <text evidence="15">The sequence shown here is derived from an EMBL/GenBank/DDBJ whole genome shotgun (WGS) entry which is preliminary data.</text>
</comment>
<evidence type="ECO:0000256" key="1">
    <source>
        <dbReference type="ARBA" id="ARBA00004496"/>
    </source>
</evidence>
<dbReference type="FunFam" id="2.70.70.10:FF:000001">
    <property type="entry name" value="PTS system glucose-specific IIA component"/>
    <property type="match status" value="1"/>
</dbReference>
<evidence type="ECO:0000256" key="2">
    <source>
        <dbReference type="ARBA" id="ARBA00004651"/>
    </source>
</evidence>
<reference evidence="15 16" key="1">
    <citation type="submission" date="2020-04" db="EMBL/GenBank/DDBJ databases">
        <authorList>
            <person name="Hitch T.C.A."/>
            <person name="Wylensek D."/>
            <person name="Clavel T."/>
        </authorList>
    </citation>
    <scope>NUCLEOTIDE SEQUENCE [LARGE SCALE GENOMIC DNA]</scope>
    <source>
        <strain evidence="15 16">WCA-389-WT-5H1</strain>
    </source>
</reference>
<evidence type="ECO:0000256" key="6">
    <source>
        <dbReference type="ARBA" id="ARBA00022679"/>
    </source>
</evidence>
<dbReference type="InterPro" id="IPR011055">
    <property type="entry name" value="Dup_hybrid_motif"/>
</dbReference>
<feature type="transmembrane region" description="Helical" evidence="12">
    <location>
        <begin position="149"/>
        <end position="170"/>
    </location>
</feature>
<dbReference type="Pfam" id="PF02378">
    <property type="entry name" value="PTS_EIIC"/>
    <property type="match status" value="1"/>
</dbReference>